<sequence length="137" mass="15282">MAITTTKRAEKLLFRITLPAVKRTRTTPAPSSQIAPSATRPTLVSRCSVTSAKTIQHTGTSVTSYYLLPRVVGFTIQDQLLNSGQRQIFFIKQRFLQNGIGHPANQLVADRCVLKVAEITQLRLLLHVQDKILCRLV</sequence>
<name>A0A8D8G1Q3_CULPI</name>
<dbReference type="EMBL" id="HBUE01116955">
    <property type="protein sequence ID" value="CAG6490786.1"/>
    <property type="molecule type" value="Transcribed_RNA"/>
</dbReference>
<evidence type="ECO:0000313" key="1">
    <source>
        <dbReference type="EMBL" id="CAG6490783.1"/>
    </source>
</evidence>
<protein>
    <submittedName>
        <fullName evidence="1">(northern house mosquito) hypothetical protein</fullName>
    </submittedName>
</protein>
<proteinExistence type="predicted"/>
<dbReference type="EMBL" id="HBUE01116949">
    <property type="protein sequence ID" value="CAG6490783.1"/>
    <property type="molecule type" value="Transcribed_RNA"/>
</dbReference>
<dbReference type="AlphaFoldDB" id="A0A8D8G1Q3"/>
<reference evidence="1" key="1">
    <citation type="submission" date="2021-05" db="EMBL/GenBank/DDBJ databases">
        <authorList>
            <person name="Alioto T."/>
            <person name="Alioto T."/>
            <person name="Gomez Garrido J."/>
        </authorList>
    </citation>
    <scope>NUCLEOTIDE SEQUENCE</scope>
</reference>
<organism evidence="1">
    <name type="scientific">Culex pipiens</name>
    <name type="common">House mosquito</name>
    <dbReference type="NCBI Taxonomy" id="7175"/>
    <lineage>
        <taxon>Eukaryota</taxon>
        <taxon>Metazoa</taxon>
        <taxon>Ecdysozoa</taxon>
        <taxon>Arthropoda</taxon>
        <taxon>Hexapoda</taxon>
        <taxon>Insecta</taxon>
        <taxon>Pterygota</taxon>
        <taxon>Neoptera</taxon>
        <taxon>Endopterygota</taxon>
        <taxon>Diptera</taxon>
        <taxon>Nematocera</taxon>
        <taxon>Culicoidea</taxon>
        <taxon>Culicidae</taxon>
        <taxon>Culicinae</taxon>
        <taxon>Culicini</taxon>
        <taxon>Culex</taxon>
        <taxon>Culex</taxon>
    </lineage>
</organism>
<accession>A0A8D8G1Q3</accession>